<gene>
    <name evidence="6" type="ORF">EI684_16655</name>
</gene>
<comment type="caution">
    <text evidence="6">The sequence shown here is derived from an EMBL/GenBank/DDBJ whole genome shotgun (WGS) entry which is preliminary data.</text>
</comment>
<evidence type="ECO:0000256" key="3">
    <source>
        <dbReference type="ARBA" id="ARBA00022989"/>
    </source>
</evidence>
<evidence type="ECO:0000313" key="7">
    <source>
        <dbReference type="Proteomes" id="UP000280307"/>
    </source>
</evidence>
<dbReference type="CDD" id="cd06225">
    <property type="entry name" value="HAMP"/>
    <property type="match status" value="1"/>
</dbReference>
<dbReference type="PROSITE" id="PS50885">
    <property type="entry name" value="HAMP"/>
    <property type="match status" value="1"/>
</dbReference>
<accession>A0A426TUS8</accession>
<organism evidence="6 7">
    <name type="scientific">Candidatus Viridilinea halotolerans</name>
    <dbReference type="NCBI Taxonomy" id="2491704"/>
    <lineage>
        <taxon>Bacteria</taxon>
        <taxon>Bacillati</taxon>
        <taxon>Chloroflexota</taxon>
        <taxon>Chloroflexia</taxon>
        <taxon>Chloroflexales</taxon>
        <taxon>Chloroflexineae</taxon>
        <taxon>Oscillochloridaceae</taxon>
        <taxon>Candidatus Viridilinea</taxon>
    </lineage>
</organism>
<dbReference type="EMBL" id="RSAS01000676">
    <property type="protein sequence ID" value="RRR69041.1"/>
    <property type="molecule type" value="Genomic_DNA"/>
</dbReference>
<dbReference type="Pfam" id="PF14827">
    <property type="entry name" value="dCache_3"/>
    <property type="match status" value="1"/>
</dbReference>
<keyword evidence="4" id="KW-0472">Membrane</keyword>
<dbReference type="GO" id="GO:0016020">
    <property type="term" value="C:membrane"/>
    <property type="evidence" value="ECO:0007669"/>
    <property type="project" value="UniProtKB-SubCell"/>
</dbReference>
<sequence>MRLFFRILKARISTKIVLPYLLLAIVLVATVTFVSARMTVGSLQDRLNNRLVEAGQATSDGIVLLEDRQIEVLRTIAFTEGVADALAAGDAARLSRLVRPIWANVGLHTLVIFDAHGQPLLHWQRAPEASPGDAPLPLELDDLSQWWLVQQILGQQTDAHGDKFSAFREERLWTAAPLRLDEQLVGGAMVAMPLPDLLVWLQERSQAGITTFYDGRGVAVATTQLLAGDALVPAIPLTVLTALVEARGAAEPGHVQDLAIINGREYQLAYSPLRVRRMMDGFFAVALPRSFIMSSWQTQRVPLLLLSMGLLGAVVGVGTLVARQITRPLDELVGTAQAVAGGDLERRSGVRSHDELGLLARTFNQMTGRLLHLYATSRDLGGQRRVDIIVTQVGRAVAELVPDAKLLVVLREEGHWRMVVATCADLALLLRDGQALGAEAELHAAARHAKGLMLLPQDAHLRHILDLPPYYDEVGYMALSAQEELVGLL</sequence>
<proteinExistence type="predicted"/>
<dbReference type="GO" id="GO:0007165">
    <property type="term" value="P:signal transduction"/>
    <property type="evidence" value="ECO:0007669"/>
    <property type="project" value="InterPro"/>
</dbReference>
<comment type="subcellular location">
    <subcellularLocation>
        <location evidence="1">Membrane</location>
        <topology evidence="1">Multi-pass membrane protein</topology>
    </subcellularLocation>
</comment>
<dbReference type="PANTHER" id="PTHR32089:SF119">
    <property type="entry name" value="METHYL-ACCEPTING CHEMOTAXIS PROTEIN CTPL"/>
    <property type="match status" value="1"/>
</dbReference>
<evidence type="ECO:0000259" key="5">
    <source>
        <dbReference type="PROSITE" id="PS50885"/>
    </source>
</evidence>
<reference evidence="6 7" key="1">
    <citation type="submission" date="2018-12" db="EMBL/GenBank/DDBJ databases">
        <title>Genome Sequence of Candidatus Viridilinea halotolerans isolated from saline sulfide-rich spring.</title>
        <authorList>
            <person name="Grouzdev D.S."/>
            <person name="Burganskaya E.I."/>
            <person name="Krutkina M.S."/>
            <person name="Sukhacheva M.V."/>
            <person name="Gorlenko V.M."/>
        </authorList>
    </citation>
    <scope>NUCLEOTIDE SEQUENCE [LARGE SCALE GENOMIC DNA]</scope>
    <source>
        <strain evidence="6">Chok-6</strain>
    </source>
</reference>
<feature type="domain" description="HAMP" evidence="5">
    <location>
        <begin position="323"/>
        <end position="375"/>
    </location>
</feature>
<evidence type="ECO:0000313" key="6">
    <source>
        <dbReference type="EMBL" id="RRR69041.1"/>
    </source>
</evidence>
<evidence type="ECO:0000256" key="1">
    <source>
        <dbReference type="ARBA" id="ARBA00004141"/>
    </source>
</evidence>
<dbReference type="SUPFAM" id="SSF158472">
    <property type="entry name" value="HAMP domain-like"/>
    <property type="match status" value="1"/>
</dbReference>
<dbReference type="SMART" id="SM00304">
    <property type="entry name" value="HAMP"/>
    <property type="match status" value="1"/>
</dbReference>
<dbReference type="Gene3D" id="6.10.340.10">
    <property type="match status" value="1"/>
</dbReference>
<evidence type="ECO:0000256" key="4">
    <source>
        <dbReference type="ARBA" id="ARBA00023136"/>
    </source>
</evidence>
<dbReference type="Proteomes" id="UP000280307">
    <property type="component" value="Unassembled WGS sequence"/>
</dbReference>
<dbReference type="AlphaFoldDB" id="A0A426TUS8"/>
<dbReference type="Pfam" id="PF00672">
    <property type="entry name" value="HAMP"/>
    <property type="match status" value="1"/>
</dbReference>
<dbReference type="InterPro" id="IPR029150">
    <property type="entry name" value="dCache_3"/>
</dbReference>
<dbReference type="PANTHER" id="PTHR32089">
    <property type="entry name" value="METHYL-ACCEPTING CHEMOTAXIS PROTEIN MCPB"/>
    <property type="match status" value="1"/>
</dbReference>
<keyword evidence="3" id="KW-1133">Transmembrane helix</keyword>
<evidence type="ECO:0000256" key="2">
    <source>
        <dbReference type="ARBA" id="ARBA00022692"/>
    </source>
</evidence>
<protein>
    <submittedName>
        <fullName evidence="6">HAMP domain-containing protein</fullName>
    </submittedName>
</protein>
<name>A0A426TUS8_9CHLR</name>
<keyword evidence="2" id="KW-0812">Transmembrane</keyword>
<dbReference type="InterPro" id="IPR003660">
    <property type="entry name" value="HAMP_dom"/>
</dbReference>
<feature type="non-terminal residue" evidence="6">
    <location>
        <position position="489"/>
    </location>
</feature>